<keyword evidence="1" id="KW-0812">Transmembrane</keyword>
<evidence type="ECO:0000313" key="3">
    <source>
        <dbReference type="Proteomes" id="UP000198287"/>
    </source>
</evidence>
<gene>
    <name evidence="2" type="ORF">Fcan01_22751</name>
</gene>
<feature type="transmembrane region" description="Helical" evidence="1">
    <location>
        <begin position="69"/>
        <end position="89"/>
    </location>
</feature>
<evidence type="ECO:0000313" key="2">
    <source>
        <dbReference type="EMBL" id="OXA42546.1"/>
    </source>
</evidence>
<feature type="transmembrane region" description="Helical" evidence="1">
    <location>
        <begin position="202"/>
        <end position="226"/>
    </location>
</feature>
<keyword evidence="1" id="KW-1133">Transmembrane helix</keyword>
<keyword evidence="3" id="KW-1185">Reference proteome</keyword>
<name>A0A226DEC2_FOLCA</name>
<accession>A0A226DEC2</accession>
<comment type="caution">
    <text evidence="2">The sequence shown here is derived from an EMBL/GenBank/DDBJ whole genome shotgun (WGS) entry which is preliminary data.</text>
</comment>
<organism evidence="2 3">
    <name type="scientific">Folsomia candida</name>
    <name type="common">Springtail</name>
    <dbReference type="NCBI Taxonomy" id="158441"/>
    <lineage>
        <taxon>Eukaryota</taxon>
        <taxon>Metazoa</taxon>
        <taxon>Ecdysozoa</taxon>
        <taxon>Arthropoda</taxon>
        <taxon>Hexapoda</taxon>
        <taxon>Collembola</taxon>
        <taxon>Entomobryomorpha</taxon>
        <taxon>Isotomoidea</taxon>
        <taxon>Isotomidae</taxon>
        <taxon>Proisotominae</taxon>
        <taxon>Folsomia</taxon>
    </lineage>
</organism>
<dbReference type="AlphaFoldDB" id="A0A226DEC2"/>
<dbReference type="EMBL" id="LNIX01000026">
    <property type="protein sequence ID" value="OXA42546.1"/>
    <property type="molecule type" value="Genomic_DNA"/>
</dbReference>
<evidence type="ECO:0000256" key="1">
    <source>
        <dbReference type="SAM" id="Phobius"/>
    </source>
</evidence>
<dbReference type="Proteomes" id="UP000198287">
    <property type="component" value="Unassembled WGS sequence"/>
</dbReference>
<feature type="transmembrane region" description="Helical" evidence="1">
    <location>
        <begin position="161"/>
        <end position="182"/>
    </location>
</feature>
<sequence>MSIVILGRVSVENISDPVEPALDLNSNVEDAHPEIDYYLVQFDEGPTPLQFYSNLFSYTFRTRNTTCGFLKGFFATLATIPFMCYALIASIGQNLRGIPMYCEGEGSSILTQVCFTIPLIFPVLLTILDYLMFQTFRKLHETEEPFFNEKTSIIFRRVAQFLQICLLLMALGGVGVVSLIIFRTLSYFWVFEGVDFCYTGEIFWWKVGAEGVLWLGCILGICGVLAGHKMIDRSDDVVDWMGVPIDMFEREGERREWRRRGR</sequence>
<protein>
    <submittedName>
        <fullName evidence="2">Uncharacterized protein</fullName>
    </submittedName>
</protein>
<proteinExistence type="predicted"/>
<reference evidence="2 3" key="1">
    <citation type="submission" date="2015-12" db="EMBL/GenBank/DDBJ databases">
        <title>The genome of Folsomia candida.</title>
        <authorList>
            <person name="Faddeeva A."/>
            <person name="Derks M.F."/>
            <person name="Anvar Y."/>
            <person name="Smit S."/>
            <person name="Van Straalen N."/>
            <person name="Roelofs D."/>
        </authorList>
    </citation>
    <scope>NUCLEOTIDE SEQUENCE [LARGE SCALE GENOMIC DNA]</scope>
    <source>
        <strain evidence="2 3">VU population</strain>
        <tissue evidence="2">Whole body</tissue>
    </source>
</reference>
<feature type="transmembrane region" description="Helical" evidence="1">
    <location>
        <begin position="109"/>
        <end position="131"/>
    </location>
</feature>
<keyword evidence="1" id="KW-0472">Membrane</keyword>